<evidence type="ECO:0000259" key="17">
    <source>
        <dbReference type="Pfam" id="PF02233"/>
    </source>
</evidence>
<comment type="caution">
    <text evidence="18">The sequence shown here is derived from an EMBL/GenBank/DDBJ whole genome shotgun (WGS) entry which is preliminary data.</text>
</comment>
<dbReference type="SUPFAM" id="SSF52467">
    <property type="entry name" value="DHS-like NAD/FAD-binding domain"/>
    <property type="match status" value="1"/>
</dbReference>
<evidence type="ECO:0000256" key="11">
    <source>
        <dbReference type="ARBA" id="ARBA00022989"/>
    </source>
</evidence>
<dbReference type="RefSeq" id="WP_094484437.1">
    <property type="nucleotide sequence ID" value="NZ_NOZR01000040.1"/>
</dbReference>
<proteinExistence type="inferred from homology"/>
<evidence type="ECO:0000256" key="12">
    <source>
        <dbReference type="ARBA" id="ARBA00023027"/>
    </source>
</evidence>
<feature type="transmembrane region" description="Helical" evidence="16">
    <location>
        <begin position="32"/>
        <end position="51"/>
    </location>
</feature>
<feature type="transmembrane region" description="Helical" evidence="16">
    <location>
        <begin position="57"/>
        <end position="76"/>
    </location>
</feature>
<evidence type="ECO:0000256" key="5">
    <source>
        <dbReference type="ARBA" id="ARBA00014581"/>
    </source>
</evidence>
<keyword evidence="7 15" id="KW-0997">Cell inner membrane</keyword>
<gene>
    <name evidence="18" type="ORF">CG716_28170</name>
</gene>
<evidence type="ECO:0000256" key="4">
    <source>
        <dbReference type="ARBA" id="ARBA00012943"/>
    </source>
</evidence>
<keyword evidence="13 15" id="KW-0472">Membrane</keyword>
<evidence type="ECO:0000256" key="9">
    <source>
        <dbReference type="ARBA" id="ARBA00022857"/>
    </source>
</evidence>
<keyword evidence="11 16" id="KW-1133">Transmembrane helix</keyword>
<reference evidence="18 19" key="1">
    <citation type="submission" date="2017-07" db="EMBL/GenBank/DDBJ databases">
        <title>The new phylogeny of genus Mycobacterium.</title>
        <authorList>
            <person name="Tortoli E."/>
            <person name="Trovato A."/>
            <person name="Cirillo D.M."/>
        </authorList>
    </citation>
    <scope>NUCLEOTIDE SEQUENCE [LARGE SCALE GENOMIC DNA]</scope>
    <source>
        <strain evidence="18 19">ATCC 33027</strain>
    </source>
</reference>
<keyword evidence="10 15" id="KW-1278">Translocase</keyword>
<feature type="transmembrane region" description="Helical" evidence="16">
    <location>
        <begin position="170"/>
        <end position="191"/>
    </location>
</feature>
<protein>
    <recommendedName>
        <fullName evidence="5 15">NAD(P) transhydrogenase subunit beta</fullName>
        <ecNumber evidence="4 15">7.1.1.1</ecNumber>
    </recommendedName>
    <alternativeName>
        <fullName evidence="15">Nicotinamide nucleotide transhydrogenase subunit beta</fullName>
    </alternativeName>
</protein>
<dbReference type="Gene3D" id="3.40.50.1220">
    <property type="entry name" value="TPP-binding domain"/>
    <property type="match status" value="1"/>
</dbReference>
<dbReference type="InterPro" id="IPR029035">
    <property type="entry name" value="DHS-like_NAD/FAD-binding_dom"/>
</dbReference>
<comment type="function">
    <text evidence="1 15">The transhydrogenation between NADH and NADP is coupled to respiration and ATP hydrolysis and functions as a proton pump across the membrane.</text>
</comment>
<evidence type="ECO:0000256" key="3">
    <source>
        <dbReference type="ARBA" id="ARBA00007919"/>
    </source>
</evidence>
<sequence>MNYLVNVLYIVAFALFILGLSGLTGPKTAVRGNLIAAAGMAIAVVATLIKVRDTATINWILIVAGLLIGVVLGVPPAKKTKMTAMPQLVALFNGVGGGTVALIAWSEFIETDGFSVFKPDQEPTVALVVGSLFAAIIGSVSFWGSLVAFLKLQESIPKNVEKALVRSAKLFQAANIVLALGAVAAAVYIGLNAGHGSPAWLIVLVLVLAGVMGLFVVFPIGGADMPVVISLLNALTGLSAAAAGLALNNTAMIVAGMIVGASGSILTNLMAVAMNRSIPAIVFGSFGGGEAGAGPAGGDQGTVKATSAADAAIQMAYANQVIVVPGYGLAVAQAQHTVKEMAEILENKGVEVKYAIHPVAGRMPGHMNVLLAEADVAYDAMKEMDDINGEFARTDVTLVIGANDVTNPAARNDPSSPIHGMPILNVDQSRSVIVLKRGMSSGYAGIENPLFFLEQTSMLFGDAKKSVSEVIEELKAL</sequence>
<dbReference type="InterPro" id="IPR012136">
    <property type="entry name" value="NADH_DH_b"/>
</dbReference>
<dbReference type="GO" id="GO:0008750">
    <property type="term" value="F:proton-translocating NAD(P)+ transhydrogenase activity"/>
    <property type="evidence" value="ECO:0007669"/>
    <property type="project" value="UniProtKB-EC"/>
</dbReference>
<evidence type="ECO:0000313" key="18">
    <source>
        <dbReference type="EMBL" id="OYN74571.1"/>
    </source>
</evidence>
<evidence type="ECO:0000256" key="13">
    <source>
        <dbReference type="ARBA" id="ARBA00023136"/>
    </source>
</evidence>
<keyword evidence="6 15" id="KW-1003">Cell membrane</keyword>
<name>A0A255D7I8_9MYCO</name>
<evidence type="ECO:0000256" key="10">
    <source>
        <dbReference type="ARBA" id="ARBA00022967"/>
    </source>
</evidence>
<keyword evidence="19" id="KW-1185">Reference proteome</keyword>
<dbReference type="AlphaFoldDB" id="A0A255D7I8"/>
<evidence type="ECO:0000256" key="6">
    <source>
        <dbReference type="ARBA" id="ARBA00022475"/>
    </source>
</evidence>
<evidence type="ECO:0000256" key="8">
    <source>
        <dbReference type="ARBA" id="ARBA00022692"/>
    </source>
</evidence>
<dbReference type="EMBL" id="NOZR01000040">
    <property type="protein sequence ID" value="OYN74571.1"/>
    <property type="molecule type" value="Genomic_DNA"/>
</dbReference>
<evidence type="ECO:0000256" key="15">
    <source>
        <dbReference type="PIRNR" id="PIRNR000204"/>
    </source>
</evidence>
<accession>A0A255D7I8</accession>
<feature type="transmembrane region" description="Helical" evidence="16">
    <location>
        <begin position="88"/>
        <end position="105"/>
    </location>
</feature>
<dbReference type="FunFam" id="3.40.50.1220:FF:000002">
    <property type="entry name" value="NAD(P) transhydrogenase subunit beta"/>
    <property type="match status" value="1"/>
</dbReference>
<dbReference type="Pfam" id="PF02233">
    <property type="entry name" value="PNTB"/>
    <property type="match status" value="1"/>
</dbReference>
<evidence type="ECO:0000256" key="2">
    <source>
        <dbReference type="ARBA" id="ARBA00004429"/>
    </source>
</evidence>
<evidence type="ECO:0000256" key="14">
    <source>
        <dbReference type="ARBA" id="ARBA00048202"/>
    </source>
</evidence>
<dbReference type="OrthoDB" id="9763786at2"/>
<dbReference type="Proteomes" id="UP000216063">
    <property type="component" value="Unassembled WGS sequence"/>
</dbReference>
<keyword evidence="8 16" id="KW-0812">Transmembrane</keyword>
<comment type="similarity">
    <text evidence="3 15">Belongs to the PNT beta subunit family.</text>
</comment>
<dbReference type="InterPro" id="IPR034300">
    <property type="entry name" value="PNTB-like"/>
</dbReference>
<feature type="transmembrane region" description="Helical" evidence="16">
    <location>
        <begin position="197"/>
        <end position="220"/>
    </location>
</feature>
<feature type="transmembrane region" description="Helical" evidence="16">
    <location>
        <begin position="6"/>
        <end position="25"/>
    </location>
</feature>
<keyword evidence="12 15" id="KW-0520">NAD</keyword>
<comment type="subcellular location">
    <subcellularLocation>
        <location evidence="2">Cell inner membrane</location>
        <topology evidence="2">Multi-pass membrane protein</topology>
    </subcellularLocation>
</comment>
<feature type="transmembrane region" description="Helical" evidence="16">
    <location>
        <begin position="253"/>
        <end position="273"/>
    </location>
</feature>
<dbReference type="PANTHER" id="PTHR44758">
    <property type="entry name" value="NAD(P) TRANSHYDROGENASE SUBUNIT BETA"/>
    <property type="match status" value="1"/>
</dbReference>
<evidence type="ECO:0000256" key="1">
    <source>
        <dbReference type="ARBA" id="ARBA00003943"/>
    </source>
</evidence>
<organism evidence="18 19">
    <name type="scientific">Mycolicibacterium sphagni</name>
    <dbReference type="NCBI Taxonomy" id="1786"/>
    <lineage>
        <taxon>Bacteria</taxon>
        <taxon>Bacillati</taxon>
        <taxon>Actinomycetota</taxon>
        <taxon>Actinomycetes</taxon>
        <taxon>Mycobacteriales</taxon>
        <taxon>Mycobacteriaceae</taxon>
        <taxon>Mycolicibacterium</taxon>
    </lineage>
</organism>
<feature type="transmembrane region" description="Helical" evidence="16">
    <location>
        <begin position="227"/>
        <end position="247"/>
    </location>
</feature>
<evidence type="ECO:0000256" key="7">
    <source>
        <dbReference type="ARBA" id="ARBA00022519"/>
    </source>
</evidence>
<dbReference type="GO" id="GO:0005886">
    <property type="term" value="C:plasma membrane"/>
    <property type="evidence" value="ECO:0007669"/>
    <property type="project" value="UniProtKB-SubCell"/>
</dbReference>
<dbReference type="PIRSF" id="PIRSF000204">
    <property type="entry name" value="PNTB"/>
    <property type="match status" value="1"/>
</dbReference>
<feature type="domain" description="NADP transhydrogenase beta-like" evidence="17">
    <location>
        <begin position="6"/>
        <end position="472"/>
    </location>
</feature>
<keyword evidence="9 15" id="KW-0521">NADP</keyword>
<dbReference type="EC" id="7.1.1.1" evidence="4 15"/>
<dbReference type="PANTHER" id="PTHR44758:SF1">
    <property type="entry name" value="NAD(P) TRANSHYDROGENASE SUBUNIT BETA"/>
    <property type="match status" value="1"/>
</dbReference>
<dbReference type="GO" id="GO:0050661">
    <property type="term" value="F:NADP binding"/>
    <property type="evidence" value="ECO:0007669"/>
    <property type="project" value="InterPro"/>
</dbReference>
<evidence type="ECO:0000313" key="19">
    <source>
        <dbReference type="Proteomes" id="UP000216063"/>
    </source>
</evidence>
<evidence type="ECO:0000256" key="16">
    <source>
        <dbReference type="SAM" id="Phobius"/>
    </source>
</evidence>
<comment type="catalytic activity">
    <reaction evidence="14 15">
        <text>NAD(+) + NADPH + H(+)(in) = NADH + NADP(+) + H(+)(out)</text>
        <dbReference type="Rhea" id="RHEA:47992"/>
        <dbReference type="ChEBI" id="CHEBI:15378"/>
        <dbReference type="ChEBI" id="CHEBI:57540"/>
        <dbReference type="ChEBI" id="CHEBI:57783"/>
        <dbReference type="ChEBI" id="CHEBI:57945"/>
        <dbReference type="ChEBI" id="CHEBI:58349"/>
        <dbReference type="EC" id="7.1.1.1"/>
    </reaction>
</comment>
<feature type="transmembrane region" description="Helical" evidence="16">
    <location>
        <begin position="125"/>
        <end position="150"/>
    </location>
</feature>